<gene>
    <name evidence="1" type="ORF">SPELUC_LOCUS9566</name>
</gene>
<feature type="non-terminal residue" evidence="1">
    <location>
        <position position="1"/>
    </location>
</feature>
<evidence type="ECO:0000313" key="1">
    <source>
        <dbReference type="EMBL" id="CAG8668772.1"/>
    </source>
</evidence>
<keyword evidence="2" id="KW-1185">Reference proteome</keyword>
<reference evidence="1" key="1">
    <citation type="submission" date="2021-06" db="EMBL/GenBank/DDBJ databases">
        <authorList>
            <person name="Kallberg Y."/>
            <person name="Tangrot J."/>
            <person name="Rosling A."/>
        </authorList>
    </citation>
    <scope>NUCLEOTIDE SEQUENCE</scope>
    <source>
        <strain evidence="1">28 12/20/2015</strain>
    </source>
</reference>
<name>A0ACA9NUR4_9GLOM</name>
<sequence length="201" mass="23658">LSNLVVCNLDNYFNYASDESNSNTTNKDYDFDEADTDIYFQESESELGSNKDTSIDEKFEKIVQILEDDIELNKIIIQKPSKDVYDECTLFKHALSEDIDHVNKDIDKQLADHILDYQTIRKIYKEDVQIAKNCDQSLFKLPHNIQQPEKWYYLLLLKVYQFSLVNEGIDKHWHIIYIEDKASKEANEITLMVHLFFTSKA</sequence>
<organism evidence="1 2">
    <name type="scientific">Cetraspora pellucida</name>
    <dbReference type="NCBI Taxonomy" id="1433469"/>
    <lineage>
        <taxon>Eukaryota</taxon>
        <taxon>Fungi</taxon>
        <taxon>Fungi incertae sedis</taxon>
        <taxon>Mucoromycota</taxon>
        <taxon>Glomeromycotina</taxon>
        <taxon>Glomeromycetes</taxon>
        <taxon>Diversisporales</taxon>
        <taxon>Gigasporaceae</taxon>
        <taxon>Cetraspora</taxon>
    </lineage>
</organism>
<feature type="non-terminal residue" evidence="1">
    <location>
        <position position="201"/>
    </location>
</feature>
<accession>A0ACA9NUR4</accession>
<proteinExistence type="predicted"/>
<dbReference type="EMBL" id="CAJVPW010016290">
    <property type="protein sequence ID" value="CAG8668772.1"/>
    <property type="molecule type" value="Genomic_DNA"/>
</dbReference>
<evidence type="ECO:0000313" key="2">
    <source>
        <dbReference type="Proteomes" id="UP000789366"/>
    </source>
</evidence>
<comment type="caution">
    <text evidence="1">The sequence shown here is derived from an EMBL/GenBank/DDBJ whole genome shotgun (WGS) entry which is preliminary data.</text>
</comment>
<protein>
    <submittedName>
        <fullName evidence="1">6362_t:CDS:1</fullName>
    </submittedName>
</protein>
<dbReference type="Proteomes" id="UP000789366">
    <property type="component" value="Unassembled WGS sequence"/>
</dbReference>